<reference evidence="1" key="2">
    <citation type="submission" date="2013-10" db="EMBL/GenBank/DDBJ databases">
        <authorList>
            <person name="Aslett M."/>
        </authorList>
    </citation>
    <scope>NUCLEOTIDE SEQUENCE [LARGE SCALE GENOMIC DNA]</scope>
    <source>
        <strain evidence="1">Weybridge</strain>
    </source>
</reference>
<name>U6MDL7_EIMMA</name>
<dbReference type="GeneID" id="25336472"/>
<dbReference type="AlphaFoldDB" id="U6MDL7"/>
<gene>
    <name evidence="1" type="ORF">EMWEY_00024860</name>
</gene>
<dbReference type="Proteomes" id="UP000030763">
    <property type="component" value="Unassembled WGS sequence"/>
</dbReference>
<organism evidence="1 2">
    <name type="scientific">Eimeria maxima</name>
    <name type="common">Coccidian parasite</name>
    <dbReference type="NCBI Taxonomy" id="5804"/>
    <lineage>
        <taxon>Eukaryota</taxon>
        <taxon>Sar</taxon>
        <taxon>Alveolata</taxon>
        <taxon>Apicomplexa</taxon>
        <taxon>Conoidasida</taxon>
        <taxon>Coccidia</taxon>
        <taxon>Eucoccidiorida</taxon>
        <taxon>Eimeriorina</taxon>
        <taxon>Eimeriidae</taxon>
        <taxon>Eimeria</taxon>
    </lineage>
</organism>
<sequence length="75" mass="8099">MPSWYKTPLLPTCCPGSFVDQNFFAVPSAFNTEPVAWTVTRCPFATADPDPGLTTDVLSSVSGAMIRTDNCEEPV</sequence>
<dbReference type="RefSeq" id="XP_013336420.1">
    <property type="nucleotide sequence ID" value="XM_013480966.1"/>
</dbReference>
<dbReference type="VEuPathDB" id="ToxoDB:EMWEY_00024860"/>
<protein>
    <submittedName>
        <fullName evidence="1">Uncharacterized protein</fullName>
    </submittedName>
</protein>
<keyword evidence="2" id="KW-1185">Reference proteome</keyword>
<dbReference type="EMBL" id="HG720825">
    <property type="protein sequence ID" value="CDJ59775.1"/>
    <property type="molecule type" value="Genomic_DNA"/>
</dbReference>
<evidence type="ECO:0000313" key="2">
    <source>
        <dbReference type="Proteomes" id="UP000030763"/>
    </source>
</evidence>
<accession>U6MDL7</accession>
<proteinExistence type="predicted"/>
<reference evidence="1" key="1">
    <citation type="submission" date="2013-10" db="EMBL/GenBank/DDBJ databases">
        <title>Genomic analysis of the causative agents of coccidiosis in chickens.</title>
        <authorList>
            <person name="Reid A.J."/>
            <person name="Blake D."/>
            <person name="Billington K."/>
            <person name="Browne H."/>
            <person name="Dunn M."/>
            <person name="Hung S."/>
            <person name="Kawahara F."/>
            <person name="Miranda-Saavedra D."/>
            <person name="Mourier T."/>
            <person name="Nagra H."/>
            <person name="Otto T.D."/>
            <person name="Rawlings N."/>
            <person name="Sanchez A."/>
            <person name="Sanders M."/>
            <person name="Subramaniam C."/>
            <person name="Tay Y."/>
            <person name="Dear P."/>
            <person name="Doerig C."/>
            <person name="Gruber A."/>
            <person name="Parkinson J."/>
            <person name="Shirley M."/>
            <person name="Wan K.L."/>
            <person name="Berriman M."/>
            <person name="Tomley F."/>
            <person name="Pain A."/>
        </authorList>
    </citation>
    <scope>NUCLEOTIDE SEQUENCE [LARGE SCALE GENOMIC DNA]</scope>
    <source>
        <strain evidence="1">Weybridge</strain>
    </source>
</reference>
<evidence type="ECO:0000313" key="1">
    <source>
        <dbReference type="EMBL" id="CDJ59775.1"/>
    </source>
</evidence>